<keyword evidence="1" id="KW-0479">Metal-binding</keyword>
<sequence>MYSLAPLQPISPYGSPRPQTSSVNYRPLSSRSSIASVVAPLPWNGPDANVSAAWRSSKMARMPTTPMGAMTESGTFSPRSAMMYSPRMSSRSPRREYKTPAPLAHSPTQAKFDQLAQWVENHDSAILRTRSAKAEAAKAAADAFFAAQNAKKNKEVEIKEALPPIPKKKTAAEIRKQKALVSMTSTAMVSRFKDMYKAFQYLDTDNSGFIGREELRRALNLWNIPVDNIEDLIEACDPNNDGQISYNEFVDALARETVSDAAMGKRGLQSKEAMGVDAYELLNEQLGHGKIKNVKMDLEKGVIADTKLKTKDMVSLTSSAMTSRFTDMYKAFQYLDTDRSGLIGEKELRRALILWNIPINDIDALVKACDQDGDGQISYNEFVDALARETVANAAMGKRGLQSKEAMGVDAQEMLNYQLGHVKAQNALKWQDVGLS</sequence>
<dbReference type="PROSITE" id="PS00018">
    <property type="entry name" value="EF_HAND_1"/>
    <property type="match status" value="3"/>
</dbReference>
<dbReference type="CDD" id="cd00051">
    <property type="entry name" value="EFh"/>
    <property type="match status" value="2"/>
</dbReference>
<feature type="domain" description="EF-hand" evidence="5">
    <location>
        <begin position="227"/>
        <end position="259"/>
    </location>
</feature>
<dbReference type="InterPro" id="IPR018247">
    <property type="entry name" value="EF_Hand_1_Ca_BS"/>
</dbReference>
<accession>A0A7S2MDM0</accession>
<name>A0A7S2MDM0_9EUKA</name>
<evidence type="ECO:0000313" key="6">
    <source>
        <dbReference type="EMBL" id="CAD9477219.1"/>
    </source>
</evidence>
<evidence type="ECO:0000256" key="1">
    <source>
        <dbReference type="ARBA" id="ARBA00022723"/>
    </source>
</evidence>
<evidence type="ECO:0000259" key="5">
    <source>
        <dbReference type="PROSITE" id="PS50222"/>
    </source>
</evidence>
<feature type="domain" description="EF-hand" evidence="5">
    <location>
        <begin position="357"/>
        <end position="392"/>
    </location>
</feature>
<dbReference type="Gene3D" id="1.10.238.10">
    <property type="entry name" value="EF-hand"/>
    <property type="match status" value="2"/>
</dbReference>
<dbReference type="InterPro" id="IPR002048">
    <property type="entry name" value="EF_hand_dom"/>
</dbReference>
<dbReference type="PROSITE" id="PS50222">
    <property type="entry name" value="EF_HAND_2"/>
    <property type="match status" value="3"/>
</dbReference>
<gene>
    <name evidence="6" type="ORF">CBRE1094_LOCUS24156</name>
</gene>
<keyword evidence="2" id="KW-0677">Repeat</keyword>
<feature type="domain" description="EF-hand" evidence="5">
    <location>
        <begin position="190"/>
        <end position="225"/>
    </location>
</feature>
<dbReference type="GO" id="GO:0005509">
    <property type="term" value="F:calcium ion binding"/>
    <property type="evidence" value="ECO:0007669"/>
    <property type="project" value="InterPro"/>
</dbReference>
<evidence type="ECO:0000256" key="3">
    <source>
        <dbReference type="ARBA" id="ARBA00022837"/>
    </source>
</evidence>
<dbReference type="Pfam" id="PF13499">
    <property type="entry name" value="EF-hand_7"/>
    <property type="match status" value="2"/>
</dbReference>
<protein>
    <recommendedName>
        <fullName evidence="5">EF-hand domain-containing protein</fullName>
    </recommendedName>
</protein>
<dbReference type="SUPFAM" id="SSF47473">
    <property type="entry name" value="EF-hand"/>
    <property type="match status" value="1"/>
</dbReference>
<keyword evidence="3" id="KW-0106">Calcium</keyword>
<reference evidence="6" key="1">
    <citation type="submission" date="2021-01" db="EMBL/GenBank/DDBJ databases">
        <authorList>
            <person name="Corre E."/>
            <person name="Pelletier E."/>
            <person name="Niang G."/>
            <person name="Scheremetjew M."/>
            <person name="Finn R."/>
            <person name="Kale V."/>
            <person name="Holt S."/>
            <person name="Cochrane G."/>
            <person name="Meng A."/>
            <person name="Brown T."/>
            <person name="Cohen L."/>
        </authorList>
    </citation>
    <scope>NUCLEOTIDE SEQUENCE</scope>
    <source>
        <strain evidence="6">UTEX LB 985</strain>
    </source>
</reference>
<dbReference type="AlphaFoldDB" id="A0A7S2MDM0"/>
<dbReference type="SMART" id="SM00054">
    <property type="entry name" value="EFh"/>
    <property type="match status" value="4"/>
</dbReference>
<evidence type="ECO:0000256" key="4">
    <source>
        <dbReference type="SAM" id="MobiDB-lite"/>
    </source>
</evidence>
<feature type="region of interest" description="Disordered" evidence="4">
    <location>
        <begin position="1"/>
        <end position="26"/>
    </location>
</feature>
<dbReference type="EMBL" id="HBGU01044351">
    <property type="protein sequence ID" value="CAD9477219.1"/>
    <property type="molecule type" value="Transcribed_RNA"/>
</dbReference>
<dbReference type="PANTHER" id="PTHR45942">
    <property type="entry name" value="PROTEIN PHOSPATASE 3 REGULATORY SUBUNIT B ALPHA ISOFORM TYPE 1"/>
    <property type="match status" value="1"/>
</dbReference>
<feature type="region of interest" description="Disordered" evidence="4">
    <location>
        <begin position="63"/>
        <end position="105"/>
    </location>
</feature>
<feature type="compositionally biased region" description="Polar residues" evidence="4">
    <location>
        <begin position="17"/>
        <end position="26"/>
    </location>
</feature>
<evidence type="ECO:0000256" key="2">
    <source>
        <dbReference type="ARBA" id="ARBA00022737"/>
    </source>
</evidence>
<organism evidence="6">
    <name type="scientific">Haptolina brevifila</name>
    <dbReference type="NCBI Taxonomy" id="156173"/>
    <lineage>
        <taxon>Eukaryota</taxon>
        <taxon>Haptista</taxon>
        <taxon>Haptophyta</taxon>
        <taxon>Prymnesiophyceae</taxon>
        <taxon>Prymnesiales</taxon>
        <taxon>Prymnesiaceae</taxon>
        <taxon>Haptolina</taxon>
    </lineage>
</organism>
<proteinExistence type="predicted"/>
<dbReference type="InterPro" id="IPR011992">
    <property type="entry name" value="EF-hand-dom_pair"/>
</dbReference>
<feature type="compositionally biased region" description="Low complexity" evidence="4">
    <location>
        <begin position="77"/>
        <end position="91"/>
    </location>
</feature>